<dbReference type="SUPFAM" id="SSF49590">
    <property type="entry name" value="PHL pollen allergen"/>
    <property type="match status" value="1"/>
</dbReference>
<dbReference type="PRINTS" id="PR00829">
    <property type="entry name" value="LOLP1ALLERGN"/>
</dbReference>
<dbReference type="PRINTS" id="PR01225">
    <property type="entry name" value="EXPANSNFAMLY"/>
</dbReference>
<dbReference type="SMART" id="SM00837">
    <property type="entry name" value="DPBB_1"/>
    <property type="match status" value="1"/>
</dbReference>
<dbReference type="InterPro" id="IPR036908">
    <property type="entry name" value="RlpA-like_sf"/>
</dbReference>
<dbReference type="Pfam" id="PF01357">
    <property type="entry name" value="Expansin_C"/>
    <property type="match status" value="1"/>
</dbReference>
<evidence type="ECO:0000256" key="1">
    <source>
        <dbReference type="ARBA" id="ARBA00004613"/>
    </source>
</evidence>
<dbReference type="CDD" id="cd22275">
    <property type="entry name" value="DPBB_EXPB_N"/>
    <property type="match status" value="1"/>
</dbReference>
<gene>
    <name evidence="6" type="primary">EXPB2_1</name>
    <name evidence="6" type="ORF">PIB30_013500</name>
</gene>
<dbReference type="EMBL" id="JASCZI010000035">
    <property type="protein sequence ID" value="MED6107387.1"/>
    <property type="molecule type" value="Genomic_DNA"/>
</dbReference>
<feature type="domain" description="Expansin-like CBD" evidence="5">
    <location>
        <begin position="182"/>
        <end position="267"/>
    </location>
</feature>
<evidence type="ECO:0000259" key="5">
    <source>
        <dbReference type="PROSITE" id="PS50843"/>
    </source>
</evidence>
<protein>
    <submittedName>
        <fullName evidence="6">Expansin</fullName>
    </submittedName>
</protein>
<dbReference type="SUPFAM" id="SSF50685">
    <property type="entry name" value="Barwin-like endoglucanases"/>
    <property type="match status" value="1"/>
</dbReference>
<dbReference type="InterPro" id="IPR007118">
    <property type="entry name" value="Expan_Lol_pI"/>
</dbReference>
<comment type="similarity">
    <text evidence="3">Belongs to the expansin family.</text>
</comment>
<evidence type="ECO:0000259" key="4">
    <source>
        <dbReference type="PROSITE" id="PS50842"/>
    </source>
</evidence>
<evidence type="ECO:0000313" key="7">
    <source>
        <dbReference type="Proteomes" id="UP001341840"/>
    </source>
</evidence>
<dbReference type="InterPro" id="IPR007112">
    <property type="entry name" value="Expansin/allergen_DPBB_dom"/>
</dbReference>
<sequence>MKTTHTFNVVVVLYSMFLIISSCYCINPKFLFNASSKADANDEKQWQQASATWYGSPDGAGTDGGACGYGSSVGNPPLNKLVSAGGPNIFKNGEGCGACYEVKCTENEACSGNPVTVMISDQCPGCPATHFDLSGFAFGSMAKQDHQNNLRNAGRITLQYTRVSCSFGTPIVFTIDNGANPYYFATEIEYESGDGDLVDIQLKLPNQNSWVPMNRLWGARWALNYGSLMQPPFSIKLTQTYANGSTKTMEATNVIPVGWKPGQVIRSFSNF</sequence>
<dbReference type="PANTHER" id="PTHR31692:SF56">
    <property type="entry name" value="EXPANSIN-B2-RELATED"/>
    <property type="match status" value="1"/>
</dbReference>
<dbReference type="InterPro" id="IPR036749">
    <property type="entry name" value="Expansin_CBD_sf"/>
</dbReference>
<reference evidence="6 7" key="1">
    <citation type="journal article" date="2023" name="Plants (Basel)">
        <title>Bridging the Gap: Combining Genomics and Transcriptomics Approaches to Understand Stylosanthes scabra, an Orphan Legume from the Brazilian Caatinga.</title>
        <authorList>
            <person name="Ferreira-Neto J.R.C."/>
            <person name="da Silva M.D."/>
            <person name="Binneck E."/>
            <person name="de Melo N.F."/>
            <person name="da Silva R.H."/>
            <person name="de Melo A.L.T.M."/>
            <person name="Pandolfi V."/>
            <person name="Bustamante F.O."/>
            <person name="Brasileiro-Vidal A.C."/>
            <person name="Benko-Iseppon A.M."/>
        </authorList>
    </citation>
    <scope>NUCLEOTIDE SEQUENCE [LARGE SCALE GENOMIC DNA]</scope>
    <source>
        <tissue evidence="6">Leaves</tissue>
    </source>
</reference>
<dbReference type="InterPro" id="IPR009009">
    <property type="entry name" value="RlpA-like_DPBB"/>
</dbReference>
<dbReference type="PANTHER" id="PTHR31692">
    <property type="entry name" value="EXPANSIN-B3"/>
    <property type="match status" value="1"/>
</dbReference>
<dbReference type="PROSITE" id="PS50843">
    <property type="entry name" value="EXPANSIN_CBD"/>
    <property type="match status" value="1"/>
</dbReference>
<keyword evidence="2" id="KW-0964">Secreted</keyword>
<dbReference type="PROSITE" id="PS51257">
    <property type="entry name" value="PROKAR_LIPOPROTEIN"/>
    <property type="match status" value="1"/>
</dbReference>
<organism evidence="6 7">
    <name type="scientific">Stylosanthes scabra</name>
    <dbReference type="NCBI Taxonomy" id="79078"/>
    <lineage>
        <taxon>Eukaryota</taxon>
        <taxon>Viridiplantae</taxon>
        <taxon>Streptophyta</taxon>
        <taxon>Embryophyta</taxon>
        <taxon>Tracheophyta</taxon>
        <taxon>Spermatophyta</taxon>
        <taxon>Magnoliopsida</taxon>
        <taxon>eudicotyledons</taxon>
        <taxon>Gunneridae</taxon>
        <taxon>Pentapetalae</taxon>
        <taxon>rosids</taxon>
        <taxon>fabids</taxon>
        <taxon>Fabales</taxon>
        <taxon>Fabaceae</taxon>
        <taxon>Papilionoideae</taxon>
        <taxon>50 kb inversion clade</taxon>
        <taxon>dalbergioids sensu lato</taxon>
        <taxon>Dalbergieae</taxon>
        <taxon>Pterocarpus clade</taxon>
        <taxon>Stylosanthes</taxon>
    </lineage>
</organism>
<dbReference type="InterPro" id="IPR007117">
    <property type="entry name" value="Expansin_CBD"/>
</dbReference>
<dbReference type="InterPro" id="IPR005795">
    <property type="entry name" value="LolPI"/>
</dbReference>
<evidence type="ECO:0000256" key="2">
    <source>
        <dbReference type="ARBA" id="ARBA00022525"/>
    </source>
</evidence>
<comment type="subcellular location">
    <subcellularLocation>
        <location evidence="1">Secreted</location>
    </subcellularLocation>
</comment>
<dbReference type="Pfam" id="PF03330">
    <property type="entry name" value="DPBB_1"/>
    <property type="match status" value="1"/>
</dbReference>
<keyword evidence="7" id="KW-1185">Reference proteome</keyword>
<dbReference type="Gene3D" id="2.40.40.10">
    <property type="entry name" value="RlpA-like domain"/>
    <property type="match status" value="1"/>
</dbReference>
<name>A0ABU6Q6D1_9FABA</name>
<feature type="domain" description="Expansin-like EG45" evidence="4">
    <location>
        <begin position="64"/>
        <end position="170"/>
    </location>
</feature>
<dbReference type="Gene3D" id="2.60.40.760">
    <property type="entry name" value="Expansin, cellulose-binding-like domain"/>
    <property type="match status" value="1"/>
</dbReference>
<dbReference type="PROSITE" id="PS50842">
    <property type="entry name" value="EXPANSIN_EG45"/>
    <property type="match status" value="1"/>
</dbReference>
<accession>A0ABU6Q6D1</accession>
<dbReference type="Proteomes" id="UP001341840">
    <property type="component" value="Unassembled WGS sequence"/>
</dbReference>
<evidence type="ECO:0000256" key="3">
    <source>
        <dbReference type="RuleBase" id="RU003460"/>
    </source>
</evidence>
<proteinExistence type="inferred from homology"/>
<evidence type="ECO:0000313" key="6">
    <source>
        <dbReference type="EMBL" id="MED6107387.1"/>
    </source>
</evidence>
<comment type="caution">
    <text evidence="6">The sequence shown here is derived from an EMBL/GenBank/DDBJ whole genome shotgun (WGS) entry which is preliminary data.</text>
</comment>